<evidence type="ECO:0000259" key="7">
    <source>
        <dbReference type="PROSITE" id="PS50262"/>
    </source>
</evidence>
<protein>
    <submittedName>
        <fullName evidence="9">G_PROTEIN_RECEP_F1_2 domain-containing protein</fullName>
    </submittedName>
</protein>
<evidence type="ECO:0000256" key="3">
    <source>
        <dbReference type="ARBA" id="ARBA00022989"/>
    </source>
</evidence>
<dbReference type="PANTHER" id="PTHR22751">
    <property type="entry name" value="G-PROTEIN COUPLED RECEPTOR-RELATED"/>
    <property type="match status" value="1"/>
</dbReference>
<feature type="domain" description="G-protein coupled receptors family 1 profile" evidence="7">
    <location>
        <begin position="1"/>
        <end position="241"/>
    </location>
</feature>
<dbReference type="InterPro" id="IPR017452">
    <property type="entry name" value="GPCR_Rhodpsn_7TM"/>
</dbReference>
<dbReference type="InterPro" id="IPR019427">
    <property type="entry name" value="7TM_GPCR_serpentine_rcpt_Srw"/>
</dbReference>
<evidence type="ECO:0000256" key="5">
    <source>
        <dbReference type="SAM" id="MobiDB-lite"/>
    </source>
</evidence>
<dbReference type="Proteomes" id="UP000095282">
    <property type="component" value="Unplaced"/>
</dbReference>
<dbReference type="GO" id="GO:0008528">
    <property type="term" value="F:G protein-coupled peptide receptor activity"/>
    <property type="evidence" value="ECO:0007669"/>
    <property type="project" value="InterPro"/>
</dbReference>
<evidence type="ECO:0000256" key="6">
    <source>
        <dbReference type="SAM" id="Phobius"/>
    </source>
</evidence>
<proteinExistence type="predicted"/>
<sequence>MRTSSTNIILIGIAISDILILGCDIQVALLYFMNMTPVEEVQCIRPDPWIWYQMNEFVRFLSRYSRRASLWQAVLLGLIRLIVIRNPVHDLSEKLCTPEFGWKIVTFVFILCVPLSLAEYLQYTVQPYKTWTPPVECSGFPENYTQIEYYTKENGVFGSKEWIDFEMLLDSILTQWIPCFMFLFTSVALIFVFRKHSRSQNATVALHRKAYDRVTKLVIVMTICFVVASAPVGVITFAQAYLASAPGIRPTTPAPVAPQQQQPKQQPSVVRAVAGQSCLSDCNSQCSNVCQQKQFGSSQCASSCNQSCSRVCQKQQQQAPLKVSIKVLEDGANCMSTCSDTCKSSCSNRVSQSTCDATCQNTCSSMCPAQAPPTSTTNAPIKIKIQVQQQPESAPQQAPQQAPPATQAPLQTSPSQNPQQSPNCMTQCQTGCTNSCAQLATPPSDGCPTSCHNTCRDVCAPIVASQPSTPGPQSYPVLLDPQQRCSSECQSVCQLACVTQKSAPPSSCLDKCSPQCDSACTSPQVQRNSAQLFTSPSSDQPLRINISLAPMTPSASTSGSSTTLAP</sequence>
<dbReference type="STRING" id="1561998.A0A1I7V3Y0"/>
<keyword evidence="4 6" id="KW-0472">Membrane</keyword>
<feature type="transmembrane region" description="Helical" evidence="6">
    <location>
        <begin position="214"/>
        <end position="242"/>
    </location>
</feature>
<feature type="transmembrane region" description="Helical" evidence="6">
    <location>
        <begin position="70"/>
        <end position="88"/>
    </location>
</feature>
<evidence type="ECO:0000256" key="2">
    <source>
        <dbReference type="ARBA" id="ARBA00022692"/>
    </source>
</evidence>
<name>A0A1I7V3Y0_9PELO</name>
<feature type="transmembrane region" description="Helical" evidence="6">
    <location>
        <begin position="172"/>
        <end position="193"/>
    </location>
</feature>
<evidence type="ECO:0000256" key="1">
    <source>
        <dbReference type="ARBA" id="ARBA00004370"/>
    </source>
</evidence>
<dbReference type="WBParaSite" id="Csp11.Scaffold630.g22150.t1">
    <property type="protein sequence ID" value="Csp11.Scaffold630.g22150.t1"/>
    <property type="gene ID" value="Csp11.Scaffold630.g22150"/>
</dbReference>
<evidence type="ECO:0000313" key="9">
    <source>
        <dbReference type="WBParaSite" id="Csp11.Scaffold630.g22150.t1"/>
    </source>
</evidence>
<dbReference type="AlphaFoldDB" id="A0A1I7V3Y0"/>
<keyword evidence="2 6" id="KW-0812">Transmembrane</keyword>
<dbReference type="SUPFAM" id="SSF81321">
    <property type="entry name" value="Family A G protein-coupled receptor-like"/>
    <property type="match status" value="1"/>
</dbReference>
<evidence type="ECO:0000256" key="4">
    <source>
        <dbReference type="ARBA" id="ARBA00023136"/>
    </source>
</evidence>
<feature type="transmembrane region" description="Helical" evidence="6">
    <location>
        <begin position="100"/>
        <end position="121"/>
    </location>
</feature>
<keyword evidence="8" id="KW-1185">Reference proteome</keyword>
<evidence type="ECO:0000313" key="8">
    <source>
        <dbReference type="Proteomes" id="UP000095282"/>
    </source>
</evidence>
<keyword evidence="3 6" id="KW-1133">Transmembrane helix</keyword>
<accession>A0A1I7V3Y0</accession>
<reference evidence="9" key="1">
    <citation type="submission" date="2016-11" db="UniProtKB">
        <authorList>
            <consortium name="WormBaseParasite"/>
        </authorList>
    </citation>
    <scope>IDENTIFICATION</scope>
</reference>
<comment type="subcellular location">
    <subcellularLocation>
        <location evidence="1">Membrane</location>
    </subcellularLocation>
</comment>
<feature type="transmembrane region" description="Helical" evidence="6">
    <location>
        <begin position="7"/>
        <end position="32"/>
    </location>
</feature>
<dbReference type="Gene3D" id="1.20.1070.10">
    <property type="entry name" value="Rhodopsin 7-helix transmembrane proteins"/>
    <property type="match status" value="1"/>
</dbReference>
<dbReference type="GO" id="GO:0016020">
    <property type="term" value="C:membrane"/>
    <property type="evidence" value="ECO:0007669"/>
    <property type="project" value="UniProtKB-SubCell"/>
</dbReference>
<dbReference type="eggNOG" id="ENOG502SA7E">
    <property type="taxonomic scope" value="Eukaryota"/>
</dbReference>
<organism evidence="8 9">
    <name type="scientific">Caenorhabditis tropicalis</name>
    <dbReference type="NCBI Taxonomy" id="1561998"/>
    <lineage>
        <taxon>Eukaryota</taxon>
        <taxon>Metazoa</taxon>
        <taxon>Ecdysozoa</taxon>
        <taxon>Nematoda</taxon>
        <taxon>Chromadorea</taxon>
        <taxon>Rhabditida</taxon>
        <taxon>Rhabditina</taxon>
        <taxon>Rhabditomorpha</taxon>
        <taxon>Rhabditoidea</taxon>
        <taxon>Rhabditidae</taxon>
        <taxon>Peloderinae</taxon>
        <taxon>Caenorhabditis</taxon>
    </lineage>
</organism>
<feature type="region of interest" description="Disordered" evidence="5">
    <location>
        <begin position="387"/>
        <end position="418"/>
    </location>
</feature>
<dbReference type="PROSITE" id="PS50262">
    <property type="entry name" value="G_PROTEIN_RECEP_F1_2"/>
    <property type="match status" value="1"/>
</dbReference>
<dbReference type="Pfam" id="PF10324">
    <property type="entry name" value="7TM_GPCR_Srw"/>
    <property type="match status" value="1"/>
</dbReference>